<feature type="transmembrane region" description="Helical" evidence="8">
    <location>
        <begin position="328"/>
        <end position="347"/>
    </location>
</feature>
<evidence type="ECO:0000256" key="7">
    <source>
        <dbReference type="ARBA" id="ARBA00023180"/>
    </source>
</evidence>
<feature type="transmembrane region" description="Helical" evidence="8">
    <location>
        <begin position="377"/>
        <end position="397"/>
    </location>
</feature>
<evidence type="ECO:0000256" key="9">
    <source>
        <dbReference type="SAM" id="SignalP"/>
    </source>
</evidence>
<dbReference type="GO" id="GO:0005886">
    <property type="term" value="C:plasma membrane"/>
    <property type="evidence" value="ECO:0007669"/>
    <property type="project" value="UniProtKB-SubCell"/>
</dbReference>
<name>A0A8J2MMZ4_COTCN</name>
<dbReference type="PANTHER" id="PTHR42643:SF30">
    <property type="entry name" value="IONOTROPIC RECEPTOR 40A-RELATED"/>
    <property type="match status" value="1"/>
</dbReference>
<keyword evidence="2" id="KW-1003">Cell membrane</keyword>
<accession>A0A8J2MMZ4</accession>
<keyword evidence="7" id="KW-0325">Glycoprotein</keyword>
<protein>
    <submittedName>
        <fullName evidence="10">Uncharacterized protein</fullName>
    </submittedName>
</protein>
<evidence type="ECO:0000256" key="3">
    <source>
        <dbReference type="ARBA" id="ARBA00022692"/>
    </source>
</evidence>
<organism evidence="10 11">
    <name type="scientific">Cotesia congregata</name>
    <name type="common">Parasitoid wasp</name>
    <name type="synonym">Apanteles congregatus</name>
    <dbReference type="NCBI Taxonomy" id="51543"/>
    <lineage>
        <taxon>Eukaryota</taxon>
        <taxon>Metazoa</taxon>
        <taxon>Ecdysozoa</taxon>
        <taxon>Arthropoda</taxon>
        <taxon>Hexapoda</taxon>
        <taxon>Insecta</taxon>
        <taxon>Pterygota</taxon>
        <taxon>Neoptera</taxon>
        <taxon>Endopterygota</taxon>
        <taxon>Hymenoptera</taxon>
        <taxon>Apocrita</taxon>
        <taxon>Ichneumonoidea</taxon>
        <taxon>Braconidae</taxon>
        <taxon>Microgastrinae</taxon>
        <taxon>Cotesia</taxon>
    </lineage>
</organism>
<comment type="caution">
    <text evidence="10">The sequence shown here is derived from an EMBL/GenBank/DDBJ whole genome shotgun (WGS) entry which is preliminary data.</text>
</comment>
<dbReference type="OrthoDB" id="7679028at2759"/>
<reference evidence="10" key="1">
    <citation type="submission" date="2021-04" db="EMBL/GenBank/DDBJ databases">
        <authorList>
            <person name="Chebbi M.A.C M."/>
        </authorList>
    </citation>
    <scope>NUCLEOTIDE SEQUENCE</scope>
</reference>
<evidence type="ECO:0000313" key="10">
    <source>
        <dbReference type="EMBL" id="CAG5099707.1"/>
    </source>
</evidence>
<feature type="chain" id="PRO_5035321614" evidence="9">
    <location>
        <begin position="18"/>
        <end position="1702"/>
    </location>
</feature>
<dbReference type="InterPro" id="IPR052192">
    <property type="entry name" value="Insect_Ionotropic_Sensory_Rcpt"/>
</dbReference>
<evidence type="ECO:0000256" key="8">
    <source>
        <dbReference type="SAM" id="Phobius"/>
    </source>
</evidence>
<dbReference type="EMBL" id="CAJNRD030001122">
    <property type="protein sequence ID" value="CAG5099707.1"/>
    <property type="molecule type" value="Genomic_DNA"/>
</dbReference>
<evidence type="ECO:0000313" key="11">
    <source>
        <dbReference type="Proteomes" id="UP000786811"/>
    </source>
</evidence>
<evidence type="ECO:0000256" key="6">
    <source>
        <dbReference type="ARBA" id="ARBA00023170"/>
    </source>
</evidence>
<keyword evidence="3 8" id="KW-0812">Transmembrane</keyword>
<sequence length="1702" mass="199012">MQEFCLLFLVFYLLVSSAMIEEKKEDNFSKLSKILVHIIKSCEKDYHAAVINNRTDKSVSRHLGNLESVAVNFQDNLLVSIFDDDFTKGKGKIDLFIATIENSVDELKKMLHQLKFSRWWDIMMPHFIINGSDNGCKHASTALNMIWQMNILNCYYICFDSEGKPFIYTFNPYSSRAPDQWKIVEEVSNASYYMAIYNRVYDEAKICKGFNFDRTKHVDKIQLNITIPSRKSDDYKDGLHIIAAMKTVFNISLTEMSTGCKRSIYLQYLYRMENFTGVLWCSISSDDYFNRYEMLRASYPASLEGLYILTSNQRYLLPLEKIHTSFDLSLILGTIIVSIITYLVILFTNSNRSYSFTTFEIIRLWIGVSLNTRINSLHLGIFFSLIFIYFLVMQMTLQGDFVDCLSKTKLGKNVNSLSDLRNNYYQKIFKTYDVDRDVFKHENIVKAKIRKYSLFDRKCVERVIKDSSSVCIAYFNALMSELMRRKLAKKTLQSLHLSKYSIVTRVRNYLTPAEWPLKMKFNKFLMFVDSSGINAKTEANKLAGIISNLQTSEYIASFKPISLDSLSFFFFFWFAGITLISSAMIEEKKEDNFSKLSKILVHIIKSCKKDYHTAVINNRTDESVSRHLGNLESVAVNFQDDLLVPNFWDNINFNTVMHSKGKIDLFIATVKNSVDELKKMLYQLQFSRWWDIMMPHFIINGSDNGCKHASTALNIIWQMNILNGYYICFDFKRKPFIYTFNPYSNRAPDQWKIVEEISNASYYLATYNRQYNKDDICKGFNFDVTKYVDKSPINIHVPSEKLEALQNGEHIIKVMKNVFSVNITKISACSGSMYDAISFDSNRTHVLWCTYPLDRYWREIISYITVREGLYILSNNQRYLSPLEKIHISFDLSLILGTIIISIITYVVLLFANFNRTCSFSTFEIIRLWIGVSLNTIMNSQPSRIFFSSIFIYFLVMHMTLQGDLVDRLSKSKVRENVNSLSDLRNNYYQKIFRTYDVSTYDFEHESIEIAKILDTRRYQYRECVEKVINDPSSVCIAYYNTLWSELIKNKFSENTLKSLHLSKYPIITRPRGCIIPVNWTLKKKFNNFLMAIDSYGMNTKMEANNKFVGTISNLQTSEYVASFKPISLDSLSSFFFFWFAGITLSFICFLIETFDGFKKYLSNCIVSSAMIEEKKEDNFSKLSKILVHIIKSCEKDYHAAVINKRTDESVSRHLGNLESIAVNFQDNLLVSIFDDDFSYGKEKIDLFIATIENSVDELKKMLHQLKFSRWWDIMMPHFIINGSDNGCKHASTALKMIWRMNILNGYYICFDFKRKPFIYTFNPYSSRAPDQWKIVEEVSNASYYLAIYNRQYDRDGICKDFYFDRTKYVEKFLMRIGIPSQMENLQGGSYIISAMKNVFKLSLVNMTFLCYTREYWWFFYLHAEDELDILLCPTYTEHDKWKDEFLRASYPTNIEGDLVDCLSKTKLEKNVNYLSDLRNNYYQKIFLNDQVPLAVFDDELILKTKIQADSKDNVTCIENVIKDPSKICITYYNDVLLELQKNNFTKNALKSLHLSKYSISTRLGRYATPFDWPLKKKFDNLLMSIESYGLNLKTEANNRARLMSDLQTSEYVTSFSQISLDSLSFVFFFWFAGITLSFICFFFETFDISKKYILNCICATKKEIFKFVTNILKFLKNVKSKIVLFSVYLAEEIRVPPDLHI</sequence>
<dbReference type="PANTHER" id="PTHR42643">
    <property type="entry name" value="IONOTROPIC RECEPTOR 20A-RELATED"/>
    <property type="match status" value="1"/>
</dbReference>
<feature type="signal peptide" evidence="9">
    <location>
        <begin position="1"/>
        <end position="17"/>
    </location>
</feature>
<keyword evidence="4 8" id="KW-1133">Transmembrane helix</keyword>
<keyword evidence="9" id="KW-0732">Signal</keyword>
<feature type="transmembrane region" description="Helical" evidence="8">
    <location>
        <begin position="1135"/>
        <end position="1155"/>
    </location>
</feature>
<evidence type="ECO:0000256" key="5">
    <source>
        <dbReference type="ARBA" id="ARBA00023136"/>
    </source>
</evidence>
<comment type="subcellular location">
    <subcellularLocation>
        <location evidence="1">Cell membrane</location>
        <topology evidence="1">Multi-pass membrane protein</topology>
    </subcellularLocation>
</comment>
<keyword evidence="6" id="KW-0675">Receptor</keyword>
<evidence type="ECO:0000256" key="1">
    <source>
        <dbReference type="ARBA" id="ARBA00004651"/>
    </source>
</evidence>
<keyword evidence="5 8" id="KW-0472">Membrane</keyword>
<gene>
    <name evidence="10" type="ORF">HICCMSTLAB_LOCUS9194</name>
</gene>
<feature type="transmembrane region" description="Helical" evidence="8">
    <location>
        <begin position="1624"/>
        <end position="1644"/>
    </location>
</feature>
<evidence type="ECO:0000256" key="4">
    <source>
        <dbReference type="ARBA" id="ARBA00022989"/>
    </source>
</evidence>
<evidence type="ECO:0000256" key="2">
    <source>
        <dbReference type="ARBA" id="ARBA00022475"/>
    </source>
</evidence>
<keyword evidence="11" id="KW-1185">Reference proteome</keyword>
<dbReference type="Proteomes" id="UP000786811">
    <property type="component" value="Unassembled WGS sequence"/>
</dbReference>
<feature type="transmembrane region" description="Helical" evidence="8">
    <location>
        <begin position="888"/>
        <end position="912"/>
    </location>
</feature>
<proteinExistence type="predicted"/>